<feature type="compositionally biased region" description="Polar residues" evidence="1">
    <location>
        <begin position="51"/>
        <end position="64"/>
    </location>
</feature>
<keyword evidence="2" id="KW-1133">Transmembrane helix</keyword>
<reference evidence="3" key="1">
    <citation type="submission" date="2015-11" db="EMBL/GenBank/DDBJ databases">
        <authorList>
            <person name="Zhang Y."/>
            <person name="Guo Z."/>
        </authorList>
    </citation>
    <scope>NUCLEOTIDE SEQUENCE</scope>
    <source>
        <strain evidence="3">BN30871</strain>
    </source>
</reference>
<dbReference type="EMBL" id="FAXN01000059">
    <property type="protein sequence ID" value="CUV66076.1"/>
    <property type="molecule type" value="Genomic_DNA"/>
</dbReference>
<dbReference type="Pfam" id="PF13103">
    <property type="entry name" value="TonB_2"/>
    <property type="match status" value="1"/>
</dbReference>
<feature type="region of interest" description="Disordered" evidence="1">
    <location>
        <begin position="48"/>
        <end position="92"/>
    </location>
</feature>
<proteinExistence type="predicted"/>
<dbReference type="AlphaFoldDB" id="A0A0S4XQ44"/>
<name>A0A0S4XQ44_9BACT</name>
<keyword evidence="2" id="KW-0812">Transmembrane</keyword>
<accession>A0A0S4XQ44</accession>
<sequence>MRRAYTIKSGLIAILIYILMIFIAIWAFVENEKDTEPFSNGGDAIKVDMSSVDSSPNSNTPKVNTKNEDYVKKEQDVNKEEKEQTKEEAKTVPNQVEKEIVKPKDNTPSQKLITKTQTKEITKTATNAPKVKKDATSLFDNVEAKVPSQTVKKSETTTQKQITSNSNTQVSKKASDLIGGATSTKSSGIENGYKSKVKSILNGWPAQSDFAGNKAKIKFVIEPSGRFEFDVISKSSNEEFNKGLIQYLKQLQKVGFGAHGGDRAYVFDVDFIAER</sequence>
<protein>
    <submittedName>
        <fullName evidence="3">Uncharacterized protein</fullName>
    </submittedName>
</protein>
<organism evidence="3">
    <name type="scientific">Sulfurovum sp. enrichment culture clone C5</name>
    <dbReference type="NCBI Taxonomy" id="497650"/>
    <lineage>
        <taxon>Bacteria</taxon>
        <taxon>Pseudomonadati</taxon>
        <taxon>Campylobacterota</taxon>
        <taxon>Epsilonproteobacteria</taxon>
        <taxon>Campylobacterales</taxon>
        <taxon>Sulfurovaceae</taxon>
        <taxon>Sulfurovum</taxon>
        <taxon>environmental samples</taxon>
    </lineage>
</organism>
<feature type="transmembrane region" description="Helical" evidence="2">
    <location>
        <begin position="12"/>
        <end position="29"/>
    </location>
</feature>
<evidence type="ECO:0000256" key="2">
    <source>
        <dbReference type="SAM" id="Phobius"/>
    </source>
</evidence>
<evidence type="ECO:0000313" key="3">
    <source>
        <dbReference type="EMBL" id="CUV66076.1"/>
    </source>
</evidence>
<evidence type="ECO:0000256" key="1">
    <source>
        <dbReference type="SAM" id="MobiDB-lite"/>
    </source>
</evidence>
<gene>
    <name evidence="3" type="ORF">BN3087_570048</name>
</gene>
<feature type="compositionally biased region" description="Basic and acidic residues" evidence="1">
    <location>
        <begin position="65"/>
        <end position="92"/>
    </location>
</feature>
<keyword evidence="2" id="KW-0472">Membrane</keyword>